<dbReference type="EMBL" id="LAZR01066117">
    <property type="protein sequence ID" value="KKK54196.1"/>
    <property type="molecule type" value="Genomic_DNA"/>
</dbReference>
<organism evidence="1">
    <name type="scientific">marine sediment metagenome</name>
    <dbReference type="NCBI Taxonomy" id="412755"/>
    <lineage>
        <taxon>unclassified sequences</taxon>
        <taxon>metagenomes</taxon>
        <taxon>ecological metagenomes</taxon>
    </lineage>
</organism>
<dbReference type="AlphaFoldDB" id="A0A0F8Z247"/>
<comment type="caution">
    <text evidence="1">The sequence shown here is derived from an EMBL/GenBank/DDBJ whole genome shotgun (WGS) entry which is preliminary data.</text>
</comment>
<reference evidence="1" key="1">
    <citation type="journal article" date="2015" name="Nature">
        <title>Complex archaea that bridge the gap between prokaryotes and eukaryotes.</title>
        <authorList>
            <person name="Spang A."/>
            <person name="Saw J.H."/>
            <person name="Jorgensen S.L."/>
            <person name="Zaremba-Niedzwiedzka K."/>
            <person name="Martijn J."/>
            <person name="Lind A.E."/>
            <person name="van Eijk R."/>
            <person name="Schleper C."/>
            <person name="Guy L."/>
            <person name="Ettema T.J."/>
        </authorList>
    </citation>
    <scope>NUCLEOTIDE SEQUENCE</scope>
</reference>
<gene>
    <name evidence="1" type="ORF">LCGC14_3087150</name>
</gene>
<evidence type="ECO:0000313" key="1">
    <source>
        <dbReference type="EMBL" id="KKK54196.1"/>
    </source>
</evidence>
<name>A0A0F8Z247_9ZZZZ</name>
<proteinExistence type="predicted"/>
<feature type="non-terminal residue" evidence="1">
    <location>
        <position position="40"/>
    </location>
</feature>
<sequence>MAKYVIGGDVGSSGYKTVLLDIESGEIKATANVTYEVDWV</sequence>
<accession>A0A0F8Z247</accession>
<evidence type="ECO:0008006" key="2">
    <source>
        <dbReference type="Google" id="ProtNLM"/>
    </source>
</evidence>
<protein>
    <recommendedName>
        <fullName evidence="2">Carbohydrate kinase FGGY N-terminal domain-containing protein</fullName>
    </recommendedName>
</protein>